<evidence type="ECO:0000256" key="1">
    <source>
        <dbReference type="SAM" id="MobiDB-lite"/>
    </source>
</evidence>
<dbReference type="OrthoDB" id="574706at2"/>
<feature type="chain" id="PRO_5001995212" description="PepSY domain-containing protein" evidence="2">
    <location>
        <begin position="23"/>
        <end position="334"/>
    </location>
</feature>
<accession>A0A0A2V0S3</accession>
<dbReference type="AlphaFoldDB" id="A0A0A2V0S3"/>
<feature type="region of interest" description="Disordered" evidence="1">
    <location>
        <begin position="21"/>
        <end position="120"/>
    </location>
</feature>
<protein>
    <recommendedName>
        <fullName evidence="5">PepSY domain-containing protein</fullName>
    </recommendedName>
</protein>
<keyword evidence="4" id="KW-1185">Reference proteome</keyword>
<feature type="signal peptide" evidence="2">
    <location>
        <begin position="1"/>
        <end position="22"/>
    </location>
</feature>
<feature type="compositionally biased region" description="Basic and acidic residues" evidence="1">
    <location>
        <begin position="44"/>
        <end position="95"/>
    </location>
</feature>
<dbReference type="Proteomes" id="UP000030153">
    <property type="component" value="Unassembled WGS sequence"/>
</dbReference>
<dbReference type="RefSeq" id="WP_036781243.1">
    <property type="nucleotide sequence ID" value="NZ_AVBG01000003.1"/>
</dbReference>
<sequence>MKHIWATSLALMMILAGCTSDANQEKEANDDASKEMEQEQAQEDNNKEADNKDSEKDEKESKEKTTAEASKEREKADEETSEDKQNEKDEGKNHDNGSSGTDEDEQVDQPNDDTDQKQVPADLTKQEAKAVVNEYKKVFFDVIKNTDDNLMIKDYSSLEEIEKEFKTAMSQSLTDDFMSYYIRKENGKLYVVPSSAPSFLNPDQPISIERINDTTSHVVQTQTDEMEGNSKVKYVVVHDGAQWVVDDIQTTYVQEGSSETNQAAKEQAIQAVRNHLEINSTNDRVKVQVDHEESDKYLVHVYELVEQDGTSHTATIGWYYVDKKTGKVTDMMNP</sequence>
<keyword evidence="2" id="KW-0732">Signal</keyword>
<evidence type="ECO:0000313" key="3">
    <source>
        <dbReference type="EMBL" id="KGP92366.1"/>
    </source>
</evidence>
<organism evidence="3 4">
    <name type="scientific">Pontibacillus chungwhensis BH030062</name>
    <dbReference type="NCBI Taxonomy" id="1385513"/>
    <lineage>
        <taxon>Bacteria</taxon>
        <taxon>Bacillati</taxon>
        <taxon>Bacillota</taxon>
        <taxon>Bacilli</taxon>
        <taxon>Bacillales</taxon>
        <taxon>Bacillaceae</taxon>
        <taxon>Pontibacillus</taxon>
    </lineage>
</organism>
<reference evidence="3 4" key="1">
    <citation type="submission" date="2013-08" db="EMBL/GenBank/DDBJ databases">
        <title>Genome of Pontibacillus chungwhensis.</title>
        <authorList>
            <person name="Wang Q."/>
            <person name="Wang G."/>
        </authorList>
    </citation>
    <scope>NUCLEOTIDE SEQUENCE [LARGE SCALE GENOMIC DNA]</scope>
    <source>
        <strain evidence="3 4">BH030062</strain>
    </source>
</reference>
<feature type="compositionally biased region" description="Basic and acidic residues" evidence="1">
    <location>
        <begin position="23"/>
        <end position="37"/>
    </location>
</feature>
<dbReference type="STRING" id="1385513.N780_01095"/>
<gene>
    <name evidence="3" type="ORF">N780_01095</name>
</gene>
<dbReference type="EMBL" id="AVBG01000003">
    <property type="protein sequence ID" value="KGP92366.1"/>
    <property type="molecule type" value="Genomic_DNA"/>
</dbReference>
<dbReference type="PROSITE" id="PS51257">
    <property type="entry name" value="PROKAR_LIPOPROTEIN"/>
    <property type="match status" value="1"/>
</dbReference>
<name>A0A0A2V0S3_9BACI</name>
<dbReference type="eggNOG" id="ENOG50340UU">
    <property type="taxonomic scope" value="Bacteria"/>
</dbReference>
<comment type="caution">
    <text evidence="3">The sequence shown here is derived from an EMBL/GenBank/DDBJ whole genome shotgun (WGS) entry which is preliminary data.</text>
</comment>
<evidence type="ECO:0000313" key="4">
    <source>
        <dbReference type="Proteomes" id="UP000030153"/>
    </source>
</evidence>
<proteinExistence type="predicted"/>
<feature type="compositionally biased region" description="Acidic residues" evidence="1">
    <location>
        <begin position="101"/>
        <end position="113"/>
    </location>
</feature>
<evidence type="ECO:0008006" key="5">
    <source>
        <dbReference type="Google" id="ProtNLM"/>
    </source>
</evidence>
<evidence type="ECO:0000256" key="2">
    <source>
        <dbReference type="SAM" id="SignalP"/>
    </source>
</evidence>